<dbReference type="AlphaFoldDB" id="A0A7I7TAC9"/>
<evidence type="ECO:0000313" key="2">
    <source>
        <dbReference type="Proteomes" id="UP000467148"/>
    </source>
</evidence>
<proteinExistence type="predicted"/>
<dbReference type="Proteomes" id="UP000467148">
    <property type="component" value="Chromosome"/>
</dbReference>
<protein>
    <submittedName>
        <fullName evidence="1">Uncharacterized protein</fullName>
    </submittedName>
</protein>
<name>A0A7I7TAC9_9MYCO</name>
<accession>A0A7I7TAC9</accession>
<keyword evidence="2" id="KW-1185">Reference proteome</keyword>
<sequence length="67" mass="7457">MMVAMSDDPVATLQRWEDAGAHWAVIARHAESVTVGLYRCDGGEEVDRFTSADPTLLQFVRDRDGSF</sequence>
<reference evidence="1 2" key="1">
    <citation type="journal article" date="2019" name="Emerg. Microbes Infect.">
        <title>Comprehensive subspecies identification of 175 nontuberculous mycobacteria species based on 7547 genomic profiles.</title>
        <authorList>
            <person name="Matsumoto Y."/>
            <person name="Kinjo T."/>
            <person name="Motooka D."/>
            <person name="Nabeya D."/>
            <person name="Jung N."/>
            <person name="Uechi K."/>
            <person name="Horii T."/>
            <person name="Iida T."/>
            <person name="Fujita J."/>
            <person name="Nakamura S."/>
        </authorList>
    </citation>
    <scope>NUCLEOTIDE SEQUENCE [LARGE SCALE GENOMIC DNA]</scope>
    <source>
        <strain evidence="1 2">JCM 30396</strain>
    </source>
</reference>
<dbReference type="EMBL" id="AP022596">
    <property type="protein sequence ID" value="BBY65773.1"/>
    <property type="molecule type" value="Genomic_DNA"/>
</dbReference>
<gene>
    <name evidence="1" type="ORF">MHEL_40160</name>
</gene>
<evidence type="ECO:0000313" key="1">
    <source>
        <dbReference type="EMBL" id="BBY65773.1"/>
    </source>
</evidence>
<dbReference type="KEGG" id="mhev:MHEL_40160"/>
<organism evidence="1 2">
    <name type="scientific">Mycolicibacterium helvum</name>
    <dbReference type="NCBI Taxonomy" id="1534349"/>
    <lineage>
        <taxon>Bacteria</taxon>
        <taxon>Bacillati</taxon>
        <taxon>Actinomycetota</taxon>
        <taxon>Actinomycetes</taxon>
        <taxon>Mycobacteriales</taxon>
        <taxon>Mycobacteriaceae</taxon>
        <taxon>Mycolicibacterium</taxon>
    </lineage>
</organism>